<feature type="domain" description="Bacterial sugar transferase" evidence="8">
    <location>
        <begin position="281"/>
        <end position="468"/>
    </location>
</feature>
<name>A0A2M9BFZ5_9ACTN</name>
<organism evidence="9 10">
    <name type="scientific">Mumia flava</name>
    <dbReference type="NCBI Taxonomy" id="1348852"/>
    <lineage>
        <taxon>Bacteria</taxon>
        <taxon>Bacillati</taxon>
        <taxon>Actinomycetota</taxon>
        <taxon>Actinomycetes</taxon>
        <taxon>Propionibacteriales</taxon>
        <taxon>Nocardioidaceae</taxon>
        <taxon>Mumia</taxon>
    </lineage>
</organism>
<dbReference type="AlphaFoldDB" id="A0A2M9BFZ5"/>
<reference evidence="9 10" key="1">
    <citation type="submission" date="2017-11" db="EMBL/GenBank/DDBJ databases">
        <title>Genomic Encyclopedia of Archaeal and Bacterial Type Strains, Phase II (KMG-II): From Individual Species to Whole Genera.</title>
        <authorList>
            <person name="Goeker M."/>
        </authorList>
    </citation>
    <scope>NUCLEOTIDE SEQUENCE [LARGE SCALE GENOMIC DNA]</scope>
    <source>
        <strain evidence="9 10">DSM 27763</strain>
    </source>
</reference>
<feature type="transmembrane region" description="Helical" evidence="7">
    <location>
        <begin position="95"/>
        <end position="113"/>
    </location>
</feature>
<keyword evidence="3 9" id="KW-0808">Transferase</keyword>
<comment type="similarity">
    <text evidence="2">Belongs to the bacterial sugar transferase family.</text>
</comment>
<dbReference type="Pfam" id="PF02397">
    <property type="entry name" value="Bac_transf"/>
    <property type="match status" value="1"/>
</dbReference>
<evidence type="ECO:0000256" key="7">
    <source>
        <dbReference type="SAM" id="Phobius"/>
    </source>
</evidence>
<dbReference type="OrthoDB" id="9808602at2"/>
<evidence type="ECO:0000313" key="10">
    <source>
        <dbReference type="Proteomes" id="UP000230842"/>
    </source>
</evidence>
<dbReference type="Proteomes" id="UP000230842">
    <property type="component" value="Unassembled WGS sequence"/>
</dbReference>
<protein>
    <submittedName>
        <fullName evidence="9">Exopolysaccharide biosynthesis polyprenyl glycosylphosphotransferase</fullName>
    </submittedName>
</protein>
<dbReference type="PANTHER" id="PTHR30576:SF10">
    <property type="entry name" value="SLL5057 PROTEIN"/>
    <property type="match status" value="1"/>
</dbReference>
<dbReference type="EMBL" id="PGEZ01000001">
    <property type="protein sequence ID" value="PJJ56873.1"/>
    <property type="molecule type" value="Genomic_DNA"/>
</dbReference>
<evidence type="ECO:0000256" key="5">
    <source>
        <dbReference type="ARBA" id="ARBA00022989"/>
    </source>
</evidence>
<evidence type="ECO:0000256" key="2">
    <source>
        <dbReference type="ARBA" id="ARBA00006464"/>
    </source>
</evidence>
<dbReference type="InterPro" id="IPR003362">
    <property type="entry name" value="Bact_transf"/>
</dbReference>
<evidence type="ECO:0000313" key="9">
    <source>
        <dbReference type="EMBL" id="PJJ56873.1"/>
    </source>
</evidence>
<keyword evidence="5 7" id="KW-1133">Transmembrane helix</keyword>
<dbReference type="GO" id="GO:0016780">
    <property type="term" value="F:phosphotransferase activity, for other substituted phosphate groups"/>
    <property type="evidence" value="ECO:0007669"/>
    <property type="project" value="TreeGrafter"/>
</dbReference>
<dbReference type="InterPro" id="IPR017475">
    <property type="entry name" value="EPS_sugar_tfrase"/>
</dbReference>
<evidence type="ECO:0000259" key="8">
    <source>
        <dbReference type="Pfam" id="PF02397"/>
    </source>
</evidence>
<feature type="transmembrane region" description="Helical" evidence="7">
    <location>
        <begin position="287"/>
        <end position="307"/>
    </location>
</feature>
<keyword evidence="10" id="KW-1185">Reference proteome</keyword>
<dbReference type="RefSeq" id="WP_157805073.1">
    <property type="nucleotide sequence ID" value="NZ_PGEZ01000001.1"/>
</dbReference>
<keyword evidence="6 7" id="KW-0472">Membrane</keyword>
<proteinExistence type="inferred from homology"/>
<sequence length="474" mass="51023">MADIGAEARAVVGSTKPAVASALRVHRGTLRDLRTDLLAIGATLAVATLTASITAPAFGRSVWLSVLCVAVVMVLEFATMPAYERARSLRPTRHLAIAGAASLLAATAIGWVTPTGLRGGLVVIVPATIVTSLVVLVRRLARPPRATLLVGDRAGVGHLLAQWGSRTDVDVRGICLVRADGELTDQIEEVAGVRVVGALADAPGLAADLGVDDVVVAPGPSVTAYDVRRLSWALSDSAIELIVAVEVHGALPYRIEPRVLGRRLVLSVRPGRRPPVVQWVKALIDRVGAAVLIVAFSPVLITLAVMVRRSSPGPALFKQTRSGLDGHPFTMYKFRTMVTDAEDRLAELMDRNEGAGLLFKLRDDPRVTPVGRFLRRTSLDELPQLFNVLKGDMSLIGPRPGLPVEAAQYDDWIRRRLQVKPGMTGVWQVSGRSNLSWQDSVRLDIDYVDNWTLRQDLAIAARTARAVIQRDGAV</sequence>
<keyword evidence="4 7" id="KW-0812">Transmembrane</keyword>
<dbReference type="GO" id="GO:0016020">
    <property type="term" value="C:membrane"/>
    <property type="evidence" value="ECO:0007669"/>
    <property type="project" value="UniProtKB-SubCell"/>
</dbReference>
<dbReference type="PANTHER" id="PTHR30576">
    <property type="entry name" value="COLANIC BIOSYNTHESIS UDP-GLUCOSE LIPID CARRIER TRANSFERASE"/>
    <property type="match status" value="1"/>
</dbReference>
<accession>A0A2M9BFZ5</accession>
<evidence type="ECO:0000256" key="6">
    <source>
        <dbReference type="ARBA" id="ARBA00023136"/>
    </source>
</evidence>
<evidence type="ECO:0000256" key="4">
    <source>
        <dbReference type="ARBA" id="ARBA00022692"/>
    </source>
</evidence>
<dbReference type="NCBIfam" id="TIGR03025">
    <property type="entry name" value="EPS_sugtrans"/>
    <property type="match status" value="1"/>
</dbReference>
<evidence type="ECO:0000256" key="3">
    <source>
        <dbReference type="ARBA" id="ARBA00022679"/>
    </source>
</evidence>
<evidence type="ECO:0000256" key="1">
    <source>
        <dbReference type="ARBA" id="ARBA00004141"/>
    </source>
</evidence>
<feature type="transmembrane region" description="Helical" evidence="7">
    <location>
        <begin position="119"/>
        <end position="137"/>
    </location>
</feature>
<gene>
    <name evidence="9" type="ORF">CLV56_1087</name>
</gene>
<comment type="caution">
    <text evidence="9">The sequence shown here is derived from an EMBL/GenBank/DDBJ whole genome shotgun (WGS) entry which is preliminary data.</text>
</comment>
<feature type="transmembrane region" description="Helical" evidence="7">
    <location>
        <begin position="62"/>
        <end position="83"/>
    </location>
</feature>
<feature type="transmembrane region" description="Helical" evidence="7">
    <location>
        <begin position="37"/>
        <end position="56"/>
    </location>
</feature>
<comment type="subcellular location">
    <subcellularLocation>
        <location evidence="1">Membrane</location>
        <topology evidence="1">Multi-pass membrane protein</topology>
    </subcellularLocation>
</comment>